<dbReference type="Pfam" id="PF00335">
    <property type="entry name" value="Tetraspanin"/>
    <property type="match status" value="1"/>
</dbReference>
<dbReference type="EMBL" id="JH816527">
    <property type="protein sequence ID" value="EKC37246.1"/>
    <property type="molecule type" value="Genomic_DNA"/>
</dbReference>
<dbReference type="InterPro" id="IPR011042">
    <property type="entry name" value="6-blade_b-propeller_TolB-like"/>
</dbReference>
<keyword evidence="2 6" id="KW-0812">Transmembrane</keyword>
<dbReference type="HOGENOM" id="CLU_256516_0_0_1"/>
<organism evidence="7">
    <name type="scientific">Magallana gigas</name>
    <name type="common">Pacific oyster</name>
    <name type="synonym">Crassostrea gigas</name>
    <dbReference type="NCBI Taxonomy" id="29159"/>
    <lineage>
        <taxon>Eukaryota</taxon>
        <taxon>Metazoa</taxon>
        <taxon>Spiralia</taxon>
        <taxon>Lophotrochozoa</taxon>
        <taxon>Mollusca</taxon>
        <taxon>Bivalvia</taxon>
        <taxon>Autobranchia</taxon>
        <taxon>Pteriomorphia</taxon>
        <taxon>Ostreida</taxon>
        <taxon>Ostreoidea</taxon>
        <taxon>Ostreidae</taxon>
        <taxon>Magallana</taxon>
    </lineage>
</organism>
<feature type="compositionally biased region" description="Basic and acidic residues" evidence="5">
    <location>
        <begin position="707"/>
        <end position="750"/>
    </location>
</feature>
<feature type="transmembrane region" description="Helical" evidence="6">
    <location>
        <begin position="228"/>
        <end position="252"/>
    </location>
</feature>
<feature type="transmembrane region" description="Helical" evidence="6">
    <location>
        <begin position="835"/>
        <end position="857"/>
    </location>
</feature>
<feature type="transmembrane region" description="Helical" evidence="6">
    <location>
        <begin position="29"/>
        <end position="51"/>
    </location>
</feature>
<feature type="transmembrane region" description="Helical" evidence="6">
    <location>
        <begin position="1090"/>
        <end position="1110"/>
    </location>
</feature>
<dbReference type="SUPFAM" id="SSF101898">
    <property type="entry name" value="NHL repeat"/>
    <property type="match status" value="1"/>
</dbReference>
<name>K1RRZ6_MAGGI</name>
<feature type="transmembrane region" description="Helical" evidence="6">
    <location>
        <begin position="320"/>
        <end position="340"/>
    </location>
</feature>
<comment type="subcellular location">
    <subcellularLocation>
        <location evidence="1">Membrane</location>
        <topology evidence="1">Multi-pass membrane protein</topology>
    </subcellularLocation>
</comment>
<sequence>MTTIPRCNTTKMLDVIKGTPRYKKSKYPLAVNLAVLGMIFLRCVSVAYFVMGLVWKLHTGVIDESWISILNRLWIGHLRLGSTVNGLIGGSLATDFQNIYLQIARASYSYHYNDLKNSNQEWIAMFSTLGCCGITDRFITPGYVECHNYHYAFNFAEICWGKFAEAMGSYLTTFACFAAICFVIETVQLGIVDFLYSQMTNQRFPFALIRTLVSMVKKSALASDRMLIVANILRILSCISGLSLVVLGTMILTDTKLTGQEVKGIFVFIYILGVNFRNIIEGFGIAMIVLGSIAFVLNSLAIISDVIVPSKTKSKLITFLKVLMLIAEVTVLGIVVRFATQVNTDLRYKMANLLRNFNYLNRPWRIFFGELECCGVASSNDLCDMISGPTYCSNTLPYTCCHRSLYDTTESNLYNNGVCSSPNTILCIIFTILHTRRLNSQDSNDKAGDNFKDELEERFFTLRTNSKCLHVFTCKDAVLTRLDKYSNAFFAMSVLTIVCFIAQISLILYKLRKTELIPLINDKYVQAFKNLFKMEKGLRNIFAFEKKMIFPFITLIDENAPYQLTNMDRQYRNNYYYEIFKHLNRFYFVFDCCGADGPYEFSYLEHSDGYGGLTGSQPRVCCYGSSYLDDSTLLSSVQCEKKSCSSEFLNSIDRYSNAFFAIFSLTAVLEVLLIVLLGILFKYDEPFSSDIILKDMFVQERKKKKCDSNKENKNSMIQQKEKLNEGKEHSEQIKDKKSRIRENKVRHMDTEPESPMKSFSLASDFQGIYTSFVRLNQNSQTDVKNIKADWLQMFQLLGCCGITNNDGDSHCTSYISTRPCWEKFSDTMTTYCSSYLSLSGILFFLEIIQLSLCDLIYSQLSREKKLPFALAKTFISKIQFSWKTSRKTVLTNICRVLSSINAIVLIILGSVLLNDDQMTGEYISYQLQNETEIFLDRFRYNSNRQFAHLLTSEGALNNLFAKAECCGLAFSDGSELSLGGGEKIPIFCCKSNPLTEPSLLSNDNCTKGIDPSLRHRTVACNDAILTRLGYYDTSFFCFTSLTILCLISSVSMVVFGVLLKHDDKMTGDSVHNIYLFLYFRGANFNDIVEAMYLSLIVLGISSLVCCMLGLSDIFKPLRHTVKEKIACGGEFLSSVDYYSYGLIASMSTTALFENFPNELLSQSPVIYNFFSRLDDGYLMNEHGAWNNLFVKLKCCGYNYEEWEPISIHSSRINGDILVGMIKGREAKVTRYNRTGEEIENIQRDNKGQDMYGDPHYITENINGDVCTSDLNKHAVVVVNKSGQLRFSYTGQGSKFYPYGICTDLLGHIVICDSYTKINTVHLLDQDGQFLSFLLPERVKSVSVCVDNENNLHVGHYDTRKVKVYKYLQ</sequence>
<feature type="region of interest" description="Disordered" evidence="5">
    <location>
        <begin position="707"/>
        <end position="756"/>
    </location>
</feature>
<dbReference type="InParanoid" id="K1RRZ6"/>
<dbReference type="InterPro" id="IPR018499">
    <property type="entry name" value="Tetraspanin/Peripherin"/>
</dbReference>
<gene>
    <name evidence="7" type="ORF">CGI_10018559</name>
</gene>
<dbReference type="GO" id="GO:0016020">
    <property type="term" value="C:membrane"/>
    <property type="evidence" value="ECO:0007669"/>
    <property type="project" value="UniProtKB-SubCell"/>
</dbReference>
<evidence type="ECO:0000256" key="5">
    <source>
        <dbReference type="SAM" id="MobiDB-lite"/>
    </source>
</evidence>
<keyword evidence="4 6" id="KW-0472">Membrane</keyword>
<keyword evidence="3 6" id="KW-1133">Transmembrane helix</keyword>
<proteinExistence type="predicted"/>
<feature type="transmembrane region" description="Helical" evidence="6">
    <location>
        <begin position="170"/>
        <end position="192"/>
    </location>
</feature>
<accession>K1RRZ6</accession>
<feature type="transmembrane region" description="Helical" evidence="6">
    <location>
        <begin position="488"/>
        <end position="509"/>
    </location>
</feature>
<feature type="transmembrane region" description="Helical" evidence="6">
    <location>
        <begin position="1035"/>
        <end position="1059"/>
    </location>
</feature>
<reference evidence="7" key="1">
    <citation type="journal article" date="2012" name="Nature">
        <title>The oyster genome reveals stress adaptation and complexity of shell formation.</title>
        <authorList>
            <person name="Zhang G."/>
            <person name="Fang X."/>
            <person name="Guo X."/>
            <person name="Li L."/>
            <person name="Luo R."/>
            <person name="Xu F."/>
            <person name="Yang P."/>
            <person name="Zhang L."/>
            <person name="Wang X."/>
            <person name="Qi H."/>
            <person name="Xiong Z."/>
            <person name="Que H."/>
            <person name="Xie Y."/>
            <person name="Holland P.W."/>
            <person name="Paps J."/>
            <person name="Zhu Y."/>
            <person name="Wu F."/>
            <person name="Chen Y."/>
            <person name="Wang J."/>
            <person name="Peng C."/>
            <person name="Meng J."/>
            <person name="Yang L."/>
            <person name="Liu J."/>
            <person name="Wen B."/>
            <person name="Zhang N."/>
            <person name="Huang Z."/>
            <person name="Zhu Q."/>
            <person name="Feng Y."/>
            <person name="Mount A."/>
            <person name="Hedgecock D."/>
            <person name="Xu Z."/>
            <person name="Liu Y."/>
            <person name="Domazet-Loso T."/>
            <person name="Du Y."/>
            <person name="Sun X."/>
            <person name="Zhang S."/>
            <person name="Liu B."/>
            <person name="Cheng P."/>
            <person name="Jiang X."/>
            <person name="Li J."/>
            <person name="Fan D."/>
            <person name="Wang W."/>
            <person name="Fu W."/>
            <person name="Wang T."/>
            <person name="Wang B."/>
            <person name="Zhang J."/>
            <person name="Peng Z."/>
            <person name="Li Y."/>
            <person name="Li N."/>
            <person name="Wang J."/>
            <person name="Chen M."/>
            <person name="He Y."/>
            <person name="Tan F."/>
            <person name="Song X."/>
            <person name="Zheng Q."/>
            <person name="Huang R."/>
            <person name="Yang H."/>
            <person name="Du X."/>
            <person name="Chen L."/>
            <person name="Yang M."/>
            <person name="Gaffney P.M."/>
            <person name="Wang S."/>
            <person name="Luo L."/>
            <person name="She Z."/>
            <person name="Ming Y."/>
            <person name="Huang W."/>
            <person name="Zhang S."/>
            <person name="Huang B."/>
            <person name="Zhang Y."/>
            <person name="Qu T."/>
            <person name="Ni P."/>
            <person name="Miao G."/>
            <person name="Wang J."/>
            <person name="Wang Q."/>
            <person name="Steinberg C.E."/>
            <person name="Wang H."/>
            <person name="Li N."/>
            <person name="Qian L."/>
            <person name="Zhang G."/>
            <person name="Li Y."/>
            <person name="Yang H."/>
            <person name="Liu X."/>
            <person name="Wang J."/>
            <person name="Yin Y."/>
            <person name="Wang J."/>
        </authorList>
    </citation>
    <scope>NUCLEOTIDE SEQUENCE [LARGE SCALE GENOMIC DNA]</scope>
    <source>
        <strain evidence="7">05x7-T-G4-1.051#20</strain>
    </source>
</reference>
<evidence type="ECO:0000313" key="7">
    <source>
        <dbReference type="EMBL" id="EKC37246.1"/>
    </source>
</evidence>
<dbReference type="Gene3D" id="2.120.10.30">
    <property type="entry name" value="TolB, C-terminal domain"/>
    <property type="match status" value="1"/>
</dbReference>
<feature type="transmembrane region" description="Helical" evidence="6">
    <location>
        <begin position="264"/>
        <end position="280"/>
    </location>
</feature>
<evidence type="ECO:0000256" key="4">
    <source>
        <dbReference type="ARBA" id="ARBA00023136"/>
    </source>
</evidence>
<evidence type="ECO:0000256" key="3">
    <source>
        <dbReference type="ARBA" id="ARBA00022989"/>
    </source>
</evidence>
<feature type="transmembrane region" description="Helical" evidence="6">
    <location>
        <begin position="286"/>
        <end position="308"/>
    </location>
</feature>
<protein>
    <submittedName>
        <fullName evidence="7">Uncharacterized protein</fullName>
    </submittedName>
</protein>
<evidence type="ECO:0000256" key="2">
    <source>
        <dbReference type="ARBA" id="ARBA00022692"/>
    </source>
</evidence>
<evidence type="ECO:0000256" key="6">
    <source>
        <dbReference type="SAM" id="Phobius"/>
    </source>
</evidence>
<evidence type="ECO:0000256" key="1">
    <source>
        <dbReference type="ARBA" id="ARBA00004141"/>
    </source>
</evidence>
<feature type="transmembrane region" description="Helical" evidence="6">
    <location>
        <begin position="658"/>
        <end position="681"/>
    </location>
</feature>